<dbReference type="InterPro" id="IPR036551">
    <property type="entry name" value="Flavin_trans-like"/>
</dbReference>
<comment type="similarity">
    <text evidence="6 7">Belongs to the UbiX/PAD1 family.</text>
</comment>
<evidence type="ECO:0000259" key="8">
    <source>
        <dbReference type="Pfam" id="PF02441"/>
    </source>
</evidence>
<feature type="binding site" evidence="7">
    <location>
        <begin position="9"/>
        <end position="11"/>
    </location>
    <ligand>
        <name>FMN</name>
        <dbReference type="ChEBI" id="CHEBI:58210"/>
    </ligand>
</feature>
<keyword evidence="4 7" id="KW-0808">Transferase</keyword>
<organism evidence="9 10">
    <name type="scientific">Desulfofarcimen acetoxidans (strain ATCC 49208 / DSM 771 / KCTC 5769 / VKM B-1644 / 5575)</name>
    <name type="common">Desulfotomaculum acetoxidans</name>
    <dbReference type="NCBI Taxonomy" id="485916"/>
    <lineage>
        <taxon>Bacteria</taxon>
        <taxon>Bacillati</taxon>
        <taxon>Bacillota</taxon>
        <taxon>Clostridia</taxon>
        <taxon>Eubacteriales</taxon>
        <taxon>Peptococcaceae</taxon>
        <taxon>Desulfofarcimen</taxon>
    </lineage>
</organism>
<dbReference type="SUPFAM" id="SSF52507">
    <property type="entry name" value="Homo-oligomeric flavin-containing Cys decarboxylases, HFCD"/>
    <property type="match status" value="1"/>
</dbReference>
<dbReference type="HAMAP" id="MF_01984">
    <property type="entry name" value="ubiX_pad"/>
    <property type="match status" value="1"/>
</dbReference>
<name>C8W3M9_DESAS</name>
<accession>C8W3M9</accession>
<keyword evidence="10" id="KW-1185">Reference proteome</keyword>
<keyword evidence="1 7" id="KW-0637">Prenyltransferase</keyword>
<dbReference type="STRING" id="485916.Dtox_3063"/>
<keyword evidence="9" id="KW-0456">Lyase</keyword>
<dbReference type="RefSeq" id="WP_015758507.1">
    <property type="nucleotide sequence ID" value="NC_013216.1"/>
</dbReference>
<comment type="function">
    <text evidence="7">Flavin prenyltransferase that catalyzes the synthesis of the prenylated FMN cofactor (prenyl-FMN) for 4-hydroxy-3-polyprenylbenzoic acid decarboxylase UbiD. The prenyltransferase is metal-independent and links a dimethylallyl moiety from dimethylallyl monophosphate (DMAP) to the flavin N5 and C6 atoms of FMN.</text>
</comment>
<sequence length="188" mass="20820">MRIVVGITGASGAIYGIKLLQQLKNMKIETHLILSKWARRTIELETEHTPDSLSQLADCCYEADDQAAPVSSGSFLHQGMVIVPCSMKTLSAVAHGYTDNLISRAADVTIKENRKLILVPRESPLSSIHLENMLKLASLGVTVMPPMPAFYHKPKTIEELVLHTIGRILDHLAIDHDISHRWTGLSHK</sequence>
<evidence type="ECO:0000256" key="5">
    <source>
        <dbReference type="ARBA" id="ARBA00050612"/>
    </source>
</evidence>
<dbReference type="GO" id="GO:0016831">
    <property type="term" value="F:carboxy-lyase activity"/>
    <property type="evidence" value="ECO:0007669"/>
    <property type="project" value="TreeGrafter"/>
</dbReference>
<evidence type="ECO:0000313" key="9">
    <source>
        <dbReference type="EMBL" id="ACV63815.1"/>
    </source>
</evidence>
<dbReference type="EC" id="2.5.1.129" evidence="7"/>
<dbReference type="Pfam" id="PF02441">
    <property type="entry name" value="Flavoprotein"/>
    <property type="match status" value="1"/>
</dbReference>
<reference evidence="9 10" key="1">
    <citation type="journal article" date="2009" name="Stand. Genomic Sci.">
        <title>Complete genome sequence of Desulfotomaculum acetoxidans type strain (5575).</title>
        <authorList>
            <person name="Spring S."/>
            <person name="Lapidus A."/>
            <person name="Schroder M."/>
            <person name="Gleim D."/>
            <person name="Sims D."/>
            <person name="Meincke L."/>
            <person name="Glavina Del Rio T."/>
            <person name="Tice H."/>
            <person name="Copeland A."/>
            <person name="Cheng J.F."/>
            <person name="Lucas S."/>
            <person name="Chen F."/>
            <person name="Nolan M."/>
            <person name="Bruce D."/>
            <person name="Goodwin L."/>
            <person name="Pitluck S."/>
            <person name="Ivanova N."/>
            <person name="Mavromatis K."/>
            <person name="Mikhailova N."/>
            <person name="Pati A."/>
            <person name="Chen A."/>
            <person name="Palaniappan K."/>
            <person name="Land M."/>
            <person name="Hauser L."/>
            <person name="Chang Y.J."/>
            <person name="Jeffries C.D."/>
            <person name="Chain P."/>
            <person name="Saunders E."/>
            <person name="Brettin T."/>
            <person name="Detter J.C."/>
            <person name="Goker M."/>
            <person name="Bristow J."/>
            <person name="Eisen J.A."/>
            <person name="Markowitz V."/>
            <person name="Hugenholtz P."/>
            <person name="Kyrpides N.C."/>
            <person name="Klenk H.P."/>
            <person name="Han C."/>
        </authorList>
    </citation>
    <scope>NUCLEOTIDE SEQUENCE [LARGE SCALE GENOMIC DNA]</scope>
    <source>
        <strain evidence="10">ATCC 49208 / DSM 771 / VKM B-1644</strain>
    </source>
</reference>
<comment type="caution">
    <text evidence="7">Lacks conserved residue(s) required for the propagation of feature annotation.</text>
</comment>
<dbReference type="Gene3D" id="3.40.50.1950">
    <property type="entry name" value="Flavin prenyltransferase-like"/>
    <property type="match status" value="1"/>
</dbReference>
<dbReference type="Proteomes" id="UP000002217">
    <property type="component" value="Chromosome"/>
</dbReference>
<protein>
    <recommendedName>
        <fullName evidence="7">Flavin prenyltransferase UbiX</fullName>
        <ecNumber evidence="7">2.5.1.129</ecNumber>
    </recommendedName>
</protein>
<evidence type="ECO:0000256" key="6">
    <source>
        <dbReference type="ARBA" id="ARBA00060793"/>
    </source>
</evidence>
<keyword evidence="3 7" id="KW-0288">FMN</keyword>
<feature type="binding site" evidence="7">
    <location>
        <position position="35"/>
    </location>
    <ligand>
        <name>FMN</name>
        <dbReference type="ChEBI" id="CHEBI:58210"/>
    </ligand>
</feature>
<dbReference type="eggNOG" id="COG0163">
    <property type="taxonomic scope" value="Bacteria"/>
</dbReference>
<evidence type="ECO:0000256" key="4">
    <source>
        <dbReference type="ARBA" id="ARBA00022679"/>
    </source>
</evidence>
<feature type="binding site" evidence="7">
    <location>
        <begin position="86"/>
        <end position="89"/>
    </location>
    <ligand>
        <name>FMN</name>
        <dbReference type="ChEBI" id="CHEBI:58210"/>
    </ligand>
</feature>
<evidence type="ECO:0000256" key="1">
    <source>
        <dbReference type="ARBA" id="ARBA00022602"/>
    </source>
</evidence>
<evidence type="ECO:0000256" key="7">
    <source>
        <dbReference type="HAMAP-Rule" id="MF_01984"/>
    </source>
</evidence>
<comment type="catalytic activity">
    <reaction evidence="5 7">
        <text>dimethylallyl phosphate + FMNH2 = prenylated FMNH2 + phosphate</text>
        <dbReference type="Rhea" id="RHEA:37743"/>
        <dbReference type="ChEBI" id="CHEBI:43474"/>
        <dbReference type="ChEBI" id="CHEBI:57618"/>
        <dbReference type="ChEBI" id="CHEBI:87467"/>
        <dbReference type="ChEBI" id="CHEBI:88052"/>
        <dbReference type="EC" id="2.5.1.129"/>
    </reaction>
</comment>
<feature type="domain" description="Flavoprotein" evidence="8">
    <location>
        <begin position="1"/>
        <end position="171"/>
    </location>
</feature>
<dbReference type="NCBIfam" id="TIGR00421">
    <property type="entry name" value="ubiX_pad"/>
    <property type="match status" value="1"/>
</dbReference>
<dbReference type="PANTHER" id="PTHR43374:SF1">
    <property type="entry name" value="FLAVIN PRENYLTRANSFERASE PAD1, MITOCHONDRIAL"/>
    <property type="match status" value="1"/>
</dbReference>
<evidence type="ECO:0000256" key="2">
    <source>
        <dbReference type="ARBA" id="ARBA00022630"/>
    </source>
</evidence>
<keyword evidence="2 7" id="KW-0285">Flavoprotein</keyword>
<feature type="binding site" evidence="7">
    <location>
        <position position="151"/>
    </location>
    <ligand>
        <name>dimethylallyl phosphate</name>
        <dbReference type="ChEBI" id="CHEBI:88052"/>
    </ligand>
</feature>
<dbReference type="HOGENOM" id="CLU_074522_0_1_9"/>
<feature type="binding site" evidence="7">
    <location>
        <position position="167"/>
    </location>
    <ligand>
        <name>dimethylallyl phosphate</name>
        <dbReference type="ChEBI" id="CHEBI:88052"/>
    </ligand>
</feature>
<dbReference type="InterPro" id="IPR004507">
    <property type="entry name" value="UbiX-like"/>
</dbReference>
<dbReference type="KEGG" id="dae:Dtox_3063"/>
<dbReference type="PANTHER" id="PTHR43374">
    <property type="entry name" value="FLAVIN PRENYLTRANSFERASE"/>
    <property type="match status" value="1"/>
</dbReference>
<dbReference type="NCBIfam" id="NF004685">
    <property type="entry name" value="PRK06029.1"/>
    <property type="match status" value="1"/>
</dbReference>
<dbReference type="AlphaFoldDB" id="C8W3M9"/>
<dbReference type="OrthoDB" id="9781577at2"/>
<evidence type="ECO:0000313" key="10">
    <source>
        <dbReference type="Proteomes" id="UP000002217"/>
    </source>
</evidence>
<dbReference type="GO" id="GO:0106141">
    <property type="term" value="F:flavin prenyltransferase activity"/>
    <property type="evidence" value="ECO:0007669"/>
    <property type="project" value="UniProtKB-EC"/>
</dbReference>
<dbReference type="InterPro" id="IPR003382">
    <property type="entry name" value="Flavoprotein"/>
</dbReference>
<gene>
    <name evidence="7" type="primary">ubiX</name>
    <name evidence="9" type="ordered locus">Dtox_3063</name>
</gene>
<dbReference type="FunFam" id="3.40.50.1950:FF:000001">
    <property type="entry name" value="Flavin prenyltransferase UbiX"/>
    <property type="match status" value="1"/>
</dbReference>
<dbReference type="EMBL" id="CP001720">
    <property type="protein sequence ID" value="ACV63815.1"/>
    <property type="molecule type" value="Genomic_DNA"/>
</dbReference>
<proteinExistence type="inferred from homology"/>
<evidence type="ECO:0000256" key="3">
    <source>
        <dbReference type="ARBA" id="ARBA00022643"/>
    </source>
</evidence>
<feature type="binding site" evidence="7">
    <location>
        <position position="121"/>
    </location>
    <ligand>
        <name>FMN</name>
        <dbReference type="ChEBI" id="CHEBI:58210"/>
    </ligand>
</feature>